<keyword evidence="3" id="KW-0145">Chemotaxis</keyword>
<dbReference type="PROSITE" id="PS50111">
    <property type="entry name" value="CHEMOTAXIS_TRANSDUC_2"/>
    <property type="match status" value="1"/>
</dbReference>
<comment type="subcellular location">
    <subcellularLocation>
        <location evidence="1">Cell membrane</location>
        <topology evidence="1">Multi-pass membrane protein</topology>
    </subcellularLocation>
</comment>
<dbReference type="SUPFAM" id="SSF58104">
    <property type="entry name" value="Methyl-accepting chemotaxis protein (MCP) signaling domain"/>
    <property type="match status" value="1"/>
</dbReference>
<dbReference type="SUPFAM" id="SSF103190">
    <property type="entry name" value="Sensory domain-like"/>
    <property type="match status" value="1"/>
</dbReference>
<dbReference type="AlphaFoldDB" id="A0A644WF84"/>
<dbReference type="SMART" id="SM00283">
    <property type="entry name" value="MA"/>
    <property type="match status" value="1"/>
</dbReference>
<dbReference type="CDD" id="cd18773">
    <property type="entry name" value="PDC1_HK_sensor"/>
    <property type="match status" value="1"/>
</dbReference>
<evidence type="ECO:0000256" key="4">
    <source>
        <dbReference type="ARBA" id="ARBA00022692"/>
    </source>
</evidence>
<keyword evidence="6 9" id="KW-0472">Membrane</keyword>
<dbReference type="InterPro" id="IPR029151">
    <property type="entry name" value="Sensor-like_sf"/>
</dbReference>
<dbReference type="SMART" id="SM00304">
    <property type="entry name" value="HAMP"/>
    <property type="match status" value="1"/>
</dbReference>
<dbReference type="Pfam" id="PF02743">
    <property type="entry name" value="dCache_1"/>
    <property type="match status" value="1"/>
</dbReference>
<dbReference type="EMBL" id="VSSQ01000847">
    <property type="protein sequence ID" value="MPM02141.1"/>
    <property type="molecule type" value="Genomic_DNA"/>
</dbReference>
<evidence type="ECO:0000313" key="12">
    <source>
        <dbReference type="EMBL" id="MPM02141.1"/>
    </source>
</evidence>
<dbReference type="Gene3D" id="6.10.340.10">
    <property type="match status" value="1"/>
</dbReference>
<dbReference type="CDD" id="cd18774">
    <property type="entry name" value="PDC2_HK_sensor"/>
    <property type="match status" value="1"/>
</dbReference>
<evidence type="ECO:0000256" key="6">
    <source>
        <dbReference type="ARBA" id="ARBA00023136"/>
    </source>
</evidence>
<proteinExistence type="inferred from homology"/>
<dbReference type="PANTHER" id="PTHR32089:SF114">
    <property type="entry name" value="METHYL-ACCEPTING CHEMOTAXIS PROTEIN MCPB"/>
    <property type="match status" value="1"/>
</dbReference>
<evidence type="ECO:0000256" key="7">
    <source>
        <dbReference type="ARBA" id="ARBA00023224"/>
    </source>
</evidence>
<dbReference type="PROSITE" id="PS50885">
    <property type="entry name" value="HAMP"/>
    <property type="match status" value="1"/>
</dbReference>
<dbReference type="Pfam" id="PF00015">
    <property type="entry name" value="MCPsignal"/>
    <property type="match status" value="1"/>
</dbReference>
<evidence type="ECO:0000256" key="8">
    <source>
        <dbReference type="ARBA" id="ARBA00029447"/>
    </source>
</evidence>
<dbReference type="InterPro" id="IPR033479">
    <property type="entry name" value="dCache_1"/>
</dbReference>
<evidence type="ECO:0000256" key="2">
    <source>
        <dbReference type="ARBA" id="ARBA00022475"/>
    </source>
</evidence>
<protein>
    <submittedName>
        <fullName evidence="12">Methyl-accepting chemotaxis protein McpC</fullName>
    </submittedName>
</protein>
<sequence>MKKRKIKEQTIKQAIVRLLIMTSIIPLVAMVLSNFYSLNKNINGVINATIDKSIDVVSQSLVNENNNSTKDIEYLAVDANARGLKENKNNEIVWFEKTLQAYKEINKDVISVYMGSEDGKFVLAPYADLGDNFDSRQRDWYKEAVSNPSKTIMTEPYQDIATKKIVVTYSKAVVNDKGEIQGVVGIDKNLDALSSIVQNLELGGKAFGTVFSKNGTIIANSDTNLIGKGINDFPWIEGIINGDNNVRITTEIDNVKYLSYKVVEKESGLIVAVSIPQKDLITSYIKELMLSASVLIIMIIMVSISAKIFTKRLTKPIREVVDLLNKIKDGDFTGKVESKFYYNREINAMMDSLNVLTEDMGVLLSGIQEASEKVNYGSETLFGIIKESSNVGEEVAKSIQQIAGGATDQAAGLDSGVRVVAVLEEEVDKSISSSQKMLKTSKEVRLSSSEGTVALENLTDTYEKNIEASNNMVSKVDLLSNKSEEIGIIVDAIKSITEQTNLLALNASIEAARAGEVGRGFAVVADEVRKLAEQSAKSATEINYVIEEVKASIKELYEETLVTKKLNEETEESLEITKTKFDVISNMISELESNISEVTSSLDKITESKDIVVSNISEVAAVSQETAAITEEVSAASEEQSSGLQEMAEQAETLKNYSEILNRLIKKFKI</sequence>
<reference evidence="12" key="1">
    <citation type="submission" date="2019-08" db="EMBL/GenBank/DDBJ databases">
        <authorList>
            <person name="Kucharzyk K."/>
            <person name="Murdoch R.W."/>
            <person name="Higgins S."/>
            <person name="Loffler F."/>
        </authorList>
    </citation>
    <scope>NUCLEOTIDE SEQUENCE</scope>
</reference>
<feature type="transmembrane region" description="Helical" evidence="9">
    <location>
        <begin position="288"/>
        <end position="309"/>
    </location>
</feature>
<feature type="domain" description="HAMP" evidence="11">
    <location>
        <begin position="311"/>
        <end position="365"/>
    </location>
</feature>
<evidence type="ECO:0000256" key="9">
    <source>
        <dbReference type="SAM" id="Phobius"/>
    </source>
</evidence>
<keyword evidence="2" id="KW-1003">Cell membrane</keyword>
<evidence type="ECO:0000256" key="1">
    <source>
        <dbReference type="ARBA" id="ARBA00004651"/>
    </source>
</evidence>
<comment type="similarity">
    <text evidence="8">Belongs to the methyl-accepting chemotaxis (MCP) protein family.</text>
</comment>
<feature type="transmembrane region" description="Helical" evidence="9">
    <location>
        <begin position="14"/>
        <end position="36"/>
    </location>
</feature>
<keyword evidence="4 9" id="KW-0812">Transmembrane</keyword>
<name>A0A644WF84_9ZZZZ</name>
<evidence type="ECO:0000256" key="3">
    <source>
        <dbReference type="ARBA" id="ARBA00022500"/>
    </source>
</evidence>
<keyword evidence="7" id="KW-0807">Transducer</keyword>
<evidence type="ECO:0000256" key="5">
    <source>
        <dbReference type="ARBA" id="ARBA00022989"/>
    </source>
</evidence>
<evidence type="ECO:0000259" key="10">
    <source>
        <dbReference type="PROSITE" id="PS50111"/>
    </source>
</evidence>
<dbReference type="Gene3D" id="1.10.287.950">
    <property type="entry name" value="Methyl-accepting chemotaxis protein"/>
    <property type="match status" value="1"/>
</dbReference>
<gene>
    <name evidence="12" type="primary">mcpC_3</name>
    <name evidence="12" type="ORF">SDC9_48386</name>
</gene>
<dbReference type="InterPro" id="IPR003660">
    <property type="entry name" value="HAMP_dom"/>
</dbReference>
<accession>A0A644WF84</accession>
<organism evidence="12">
    <name type="scientific">bioreactor metagenome</name>
    <dbReference type="NCBI Taxonomy" id="1076179"/>
    <lineage>
        <taxon>unclassified sequences</taxon>
        <taxon>metagenomes</taxon>
        <taxon>ecological metagenomes</taxon>
    </lineage>
</organism>
<dbReference type="Gene3D" id="3.30.450.20">
    <property type="entry name" value="PAS domain"/>
    <property type="match status" value="2"/>
</dbReference>
<comment type="caution">
    <text evidence="12">The sequence shown here is derived from an EMBL/GenBank/DDBJ whole genome shotgun (WGS) entry which is preliminary data.</text>
</comment>
<dbReference type="PANTHER" id="PTHR32089">
    <property type="entry name" value="METHYL-ACCEPTING CHEMOTAXIS PROTEIN MCPB"/>
    <property type="match status" value="1"/>
</dbReference>
<feature type="domain" description="Methyl-accepting transducer" evidence="10">
    <location>
        <begin position="384"/>
        <end position="641"/>
    </location>
</feature>
<dbReference type="GO" id="GO:0005886">
    <property type="term" value="C:plasma membrane"/>
    <property type="evidence" value="ECO:0007669"/>
    <property type="project" value="UniProtKB-SubCell"/>
</dbReference>
<dbReference type="InterPro" id="IPR004089">
    <property type="entry name" value="MCPsignal_dom"/>
</dbReference>
<dbReference type="GO" id="GO:0007165">
    <property type="term" value="P:signal transduction"/>
    <property type="evidence" value="ECO:0007669"/>
    <property type="project" value="UniProtKB-KW"/>
</dbReference>
<keyword evidence="5 9" id="KW-1133">Transmembrane helix</keyword>
<evidence type="ECO:0000259" key="11">
    <source>
        <dbReference type="PROSITE" id="PS50885"/>
    </source>
</evidence>
<dbReference type="GO" id="GO:0006935">
    <property type="term" value="P:chemotaxis"/>
    <property type="evidence" value="ECO:0007669"/>
    <property type="project" value="UniProtKB-KW"/>
</dbReference>